<evidence type="ECO:0000313" key="5">
    <source>
        <dbReference type="EMBL" id="KJL30278.1"/>
    </source>
</evidence>
<dbReference type="GO" id="GO:0033743">
    <property type="term" value="F:peptide-methionine (R)-S-oxide reductase activity"/>
    <property type="evidence" value="ECO:0007669"/>
    <property type="project" value="UniProtKB-UniRule"/>
</dbReference>
<evidence type="ECO:0000256" key="3">
    <source>
        <dbReference type="HAMAP-Rule" id="MF_01400"/>
    </source>
</evidence>
<comment type="catalytic activity">
    <reaction evidence="2 3">
        <text>L-methionyl-[protein] + [thioredoxin]-disulfide + H2O = L-methionyl-(R)-S-oxide-[protein] + [thioredoxin]-dithiol</text>
        <dbReference type="Rhea" id="RHEA:24164"/>
        <dbReference type="Rhea" id="RHEA-COMP:10698"/>
        <dbReference type="Rhea" id="RHEA-COMP:10700"/>
        <dbReference type="Rhea" id="RHEA-COMP:12313"/>
        <dbReference type="Rhea" id="RHEA-COMP:12314"/>
        <dbReference type="ChEBI" id="CHEBI:15377"/>
        <dbReference type="ChEBI" id="CHEBI:16044"/>
        <dbReference type="ChEBI" id="CHEBI:29950"/>
        <dbReference type="ChEBI" id="CHEBI:45764"/>
        <dbReference type="ChEBI" id="CHEBI:50058"/>
        <dbReference type="EC" id="1.8.4.12"/>
    </reaction>
</comment>
<evidence type="ECO:0000313" key="6">
    <source>
        <dbReference type="Proteomes" id="UP000033640"/>
    </source>
</evidence>
<name>A0A0F0LAX6_9MICO</name>
<dbReference type="GO" id="GO:0030091">
    <property type="term" value="P:protein repair"/>
    <property type="evidence" value="ECO:0007669"/>
    <property type="project" value="InterPro"/>
</dbReference>
<dbReference type="PROSITE" id="PS51790">
    <property type="entry name" value="MSRB"/>
    <property type="match status" value="1"/>
</dbReference>
<dbReference type="PATRIC" id="fig|82380.11.peg.1059"/>
<dbReference type="RefSeq" id="WP_045278441.1">
    <property type="nucleotide sequence ID" value="NZ_JYIW01000020.1"/>
</dbReference>
<comment type="caution">
    <text evidence="5">The sequence shown here is derived from an EMBL/GenBank/DDBJ whole genome shotgun (WGS) entry which is preliminary data.</text>
</comment>
<dbReference type="EMBL" id="JYIW01000020">
    <property type="protein sequence ID" value="KJL30278.1"/>
    <property type="molecule type" value="Genomic_DNA"/>
</dbReference>
<dbReference type="InterPro" id="IPR028427">
    <property type="entry name" value="Met_Sox_Rdtase_MsrB"/>
</dbReference>
<dbReference type="NCBIfam" id="TIGR00357">
    <property type="entry name" value="peptide-methionine (R)-S-oxide reductase MsrB"/>
    <property type="match status" value="1"/>
</dbReference>
<protein>
    <recommendedName>
        <fullName evidence="3">Peptide methionine sulfoxide reductase MsrB</fullName>
        <ecNumber evidence="3">1.8.4.12</ecNumber>
    </recommendedName>
    <alternativeName>
        <fullName evidence="3">Peptide-methionine (R)-S-oxide reductase</fullName>
    </alternativeName>
</protein>
<dbReference type="OrthoDB" id="9785497at2"/>
<accession>A0A0F0LAX6</accession>
<dbReference type="InterPro" id="IPR002579">
    <property type="entry name" value="Met_Sox_Rdtase_MsrB_dom"/>
</dbReference>
<dbReference type="Pfam" id="PF01641">
    <property type="entry name" value="SelR"/>
    <property type="match status" value="1"/>
</dbReference>
<comment type="similarity">
    <text evidence="3">Belongs to the MsrB Met sulfoxide reductase family.</text>
</comment>
<evidence type="ECO:0000259" key="4">
    <source>
        <dbReference type="PROSITE" id="PS51790"/>
    </source>
</evidence>
<evidence type="ECO:0000256" key="2">
    <source>
        <dbReference type="ARBA" id="ARBA00048488"/>
    </source>
</evidence>
<dbReference type="Proteomes" id="UP000033640">
    <property type="component" value="Unassembled WGS sequence"/>
</dbReference>
<dbReference type="SUPFAM" id="SSF51316">
    <property type="entry name" value="Mss4-like"/>
    <property type="match status" value="1"/>
</dbReference>
<dbReference type="FunFam" id="2.170.150.20:FF:000003">
    <property type="entry name" value="Peptide methionine sulfoxide reductase MsrB"/>
    <property type="match status" value="1"/>
</dbReference>
<dbReference type="PANTHER" id="PTHR10173:SF59">
    <property type="entry name" value="PEPTIDE METHIONINE SULFOXIDE REDUCTASE MSRA_MSRB"/>
    <property type="match status" value="1"/>
</dbReference>
<reference evidence="5 6" key="1">
    <citation type="submission" date="2015-02" db="EMBL/GenBank/DDBJ databases">
        <title>Draft genome sequences of ten Microbacterium spp. with emphasis on heavy metal contaminated environments.</title>
        <authorList>
            <person name="Corretto E."/>
        </authorList>
    </citation>
    <scope>NUCLEOTIDE SEQUENCE [LARGE SCALE GENOMIC DNA]</scope>
    <source>
        <strain evidence="5 6">BEL4b</strain>
    </source>
</reference>
<evidence type="ECO:0000256" key="1">
    <source>
        <dbReference type="ARBA" id="ARBA00023002"/>
    </source>
</evidence>
<proteinExistence type="inferred from homology"/>
<feature type="active site" description="Nucleophile" evidence="3">
    <location>
        <position position="120"/>
    </location>
</feature>
<dbReference type="GO" id="GO:0006979">
    <property type="term" value="P:response to oxidative stress"/>
    <property type="evidence" value="ECO:0007669"/>
    <property type="project" value="InterPro"/>
</dbReference>
<dbReference type="InterPro" id="IPR011057">
    <property type="entry name" value="Mss4-like_sf"/>
</dbReference>
<keyword evidence="1 3" id="KW-0560">Oxidoreductase</keyword>
<gene>
    <name evidence="5" type="primary">msrB_1</name>
    <name evidence="3" type="synonym">msrB</name>
    <name evidence="5" type="ORF">RS83_01028</name>
</gene>
<sequence>MSNDYRKTSEAVSDLTHLQYEVTQEDGTEPPFRNAYWNTHDDGIYVDVVSGQPLFSSIDKFDSGTGWPSFTKPIDESAVTTRTDRKLFMTRTEARSTGADSHLGHVFDDGPRDAGGLRYCMNSAALRFVPADRLEEEGYGRYSTLFTPHTTDNAEEQS</sequence>
<organism evidence="5 6">
    <name type="scientific">Microbacterium oxydans</name>
    <dbReference type="NCBI Taxonomy" id="82380"/>
    <lineage>
        <taxon>Bacteria</taxon>
        <taxon>Bacillati</taxon>
        <taxon>Actinomycetota</taxon>
        <taxon>Actinomycetes</taxon>
        <taxon>Micrococcales</taxon>
        <taxon>Microbacteriaceae</taxon>
        <taxon>Microbacterium</taxon>
    </lineage>
</organism>
<feature type="domain" description="MsrB" evidence="4">
    <location>
        <begin position="8"/>
        <end position="131"/>
    </location>
</feature>
<dbReference type="EC" id="1.8.4.12" evidence="3"/>
<dbReference type="GO" id="GO:0005737">
    <property type="term" value="C:cytoplasm"/>
    <property type="evidence" value="ECO:0007669"/>
    <property type="project" value="TreeGrafter"/>
</dbReference>
<comment type="caution">
    <text evidence="3">Lacks conserved residue(s) required for the propagation of feature annotation.</text>
</comment>
<dbReference type="HAMAP" id="MF_01400">
    <property type="entry name" value="MsrB"/>
    <property type="match status" value="1"/>
</dbReference>
<dbReference type="Gene3D" id="2.170.150.20">
    <property type="entry name" value="Peptide methionine sulfoxide reductase"/>
    <property type="match status" value="1"/>
</dbReference>
<dbReference type="AlphaFoldDB" id="A0A0F0LAX6"/>
<dbReference type="PANTHER" id="PTHR10173">
    <property type="entry name" value="METHIONINE SULFOXIDE REDUCTASE"/>
    <property type="match status" value="1"/>
</dbReference>